<dbReference type="EMBL" id="GBRH01258585">
    <property type="protein sequence ID" value="JAD39310.1"/>
    <property type="molecule type" value="Transcribed_RNA"/>
</dbReference>
<reference evidence="2" key="2">
    <citation type="journal article" date="2015" name="Data Brief">
        <title>Shoot transcriptome of the giant reed, Arundo donax.</title>
        <authorList>
            <person name="Barrero R.A."/>
            <person name="Guerrero F.D."/>
            <person name="Moolhuijzen P."/>
            <person name="Goolsby J.A."/>
            <person name="Tidwell J."/>
            <person name="Bellgard S.E."/>
            <person name="Bellgard M.I."/>
        </authorList>
    </citation>
    <scope>NUCLEOTIDE SEQUENCE</scope>
    <source>
        <tissue evidence="2">Shoot tissue taken approximately 20 cm above the soil surface</tissue>
    </source>
</reference>
<organism evidence="2">
    <name type="scientific">Arundo donax</name>
    <name type="common">Giant reed</name>
    <name type="synonym">Donax arundinaceus</name>
    <dbReference type="NCBI Taxonomy" id="35708"/>
    <lineage>
        <taxon>Eukaryota</taxon>
        <taxon>Viridiplantae</taxon>
        <taxon>Streptophyta</taxon>
        <taxon>Embryophyta</taxon>
        <taxon>Tracheophyta</taxon>
        <taxon>Spermatophyta</taxon>
        <taxon>Magnoliopsida</taxon>
        <taxon>Liliopsida</taxon>
        <taxon>Poales</taxon>
        <taxon>Poaceae</taxon>
        <taxon>PACMAD clade</taxon>
        <taxon>Arundinoideae</taxon>
        <taxon>Arundineae</taxon>
        <taxon>Arundo</taxon>
    </lineage>
</organism>
<dbReference type="AlphaFoldDB" id="A0A0A8ZRC5"/>
<accession>A0A0A8ZRC5</accession>
<feature type="transmembrane region" description="Helical" evidence="1">
    <location>
        <begin position="6"/>
        <end position="24"/>
    </location>
</feature>
<name>A0A0A8ZRC5_ARUDO</name>
<sequence>MLCCSCASILFSILLLYLWHYLSLNHWMTR</sequence>
<keyword evidence="1" id="KW-0812">Transmembrane</keyword>
<protein>
    <submittedName>
        <fullName evidence="2">Uncharacterized protein</fullName>
    </submittedName>
</protein>
<reference evidence="2" key="1">
    <citation type="submission" date="2014-09" db="EMBL/GenBank/DDBJ databases">
        <authorList>
            <person name="Magalhaes I.L.F."/>
            <person name="Oliveira U."/>
            <person name="Santos F.R."/>
            <person name="Vidigal T.H.D.A."/>
            <person name="Brescovit A.D."/>
            <person name="Santos A.J."/>
        </authorList>
    </citation>
    <scope>NUCLEOTIDE SEQUENCE</scope>
    <source>
        <tissue evidence="2">Shoot tissue taken approximately 20 cm above the soil surface</tissue>
    </source>
</reference>
<keyword evidence="1" id="KW-0472">Membrane</keyword>
<evidence type="ECO:0000313" key="2">
    <source>
        <dbReference type="EMBL" id="JAD39310.1"/>
    </source>
</evidence>
<proteinExistence type="predicted"/>
<keyword evidence="1" id="KW-1133">Transmembrane helix</keyword>
<evidence type="ECO:0000256" key="1">
    <source>
        <dbReference type="SAM" id="Phobius"/>
    </source>
</evidence>